<gene>
    <name evidence="2" type="ORF">JRQ81_016054</name>
</gene>
<name>A0A9Q0XW07_9SAUR</name>
<comment type="caution">
    <text evidence="2">The sequence shown here is derived from an EMBL/GenBank/DDBJ whole genome shotgun (WGS) entry which is preliminary data.</text>
</comment>
<feature type="compositionally biased region" description="Polar residues" evidence="1">
    <location>
        <begin position="46"/>
        <end position="63"/>
    </location>
</feature>
<sequence>MQRKADAKQASGTFYPEVNSIADEKQGKAGGWGENRLGGEVFGPDSLQSQLKPTARSYHSSEAASRGRGGESLCQGTQRANLVGEEEDAQTHAEKFQRRRRQTQKAPRHARHPQRRGLTRTNSALLEEPSSAARRETLARRQDFLGASLASPSDTRPRGPSGRSGRVIVDRGIPESLQSAVPGWPPRIARSRVLSSYLLEGKGTCYYLAK</sequence>
<feature type="compositionally biased region" description="Basic residues" evidence="1">
    <location>
        <begin position="97"/>
        <end position="118"/>
    </location>
</feature>
<evidence type="ECO:0000256" key="1">
    <source>
        <dbReference type="SAM" id="MobiDB-lite"/>
    </source>
</evidence>
<feature type="region of interest" description="Disordered" evidence="1">
    <location>
        <begin position="145"/>
        <end position="167"/>
    </location>
</feature>
<reference evidence="2" key="1">
    <citation type="journal article" date="2023" name="DNA Res.">
        <title>Chromosome-level genome assembly of Phrynocephalus forsythii using third-generation DNA sequencing and Hi-C analysis.</title>
        <authorList>
            <person name="Qi Y."/>
            <person name="Zhao W."/>
            <person name="Zhao Y."/>
            <person name="Niu C."/>
            <person name="Cao S."/>
            <person name="Zhang Y."/>
        </authorList>
    </citation>
    <scope>NUCLEOTIDE SEQUENCE</scope>
    <source>
        <tissue evidence="2">Muscle</tissue>
    </source>
</reference>
<dbReference type="EMBL" id="JAPFRF010000006">
    <property type="protein sequence ID" value="KAJ7329880.1"/>
    <property type="molecule type" value="Genomic_DNA"/>
</dbReference>
<feature type="region of interest" description="Disordered" evidence="1">
    <location>
        <begin position="1"/>
        <end position="131"/>
    </location>
</feature>
<evidence type="ECO:0000313" key="3">
    <source>
        <dbReference type="Proteomes" id="UP001142489"/>
    </source>
</evidence>
<accession>A0A9Q0XW07</accession>
<protein>
    <submittedName>
        <fullName evidence="2">Uncharacterized protein</fullName>
    </submittedName>
</protein>
<organism evidence="2 3">
    <name type="scientific">Phrynocephalus forsythii</name>
    <dbReference type="NCBI Taxonomy" id="171643"/>
    <lineage>
        <taxon>Eukaryota</taxon>
        <taxon>Metazoa</taxon>
        <taxon>Chordata</taxon>
        <taxon>Craniata</taxon>
        <taxon>Vertebrata</taxon>
        <taxon>Euteleostomi</taxon>
        <taxon>Lepidosauria</taxon>
        <taxon>Squamata</taxon>
        <taxon>Bifurcata</taxon>
        <taxon>Unidentata</taxon>
        <taxon>Episquamata</taxon>
        <taxon>Toxicofera</taxon>
        <taxon>Iguania</taxon>
        <taxon>Acrodonta</taxon>
        <taxon>Agamidae</taxon>
        <taxon>Agaminae</taxon>
        <taxon>Phrynocephalus</taxon>
    </lineage>
</organism>
<evidence type="ECO:0000313" key="2">
    <source>
        <dbReference type="EMBL" id="KAJ7329880.1"/>
    </source>
</evidence>
<dbReference type="AlphaFoldDB" id="A0A9Q0XW07"/>
<dbReference type="Proteomes" id="UP001142489">
    <property type="component" value="Unassembled WGS sequence"/>
</dbReference>
<keyword evidence="3" id="KW-1185">Reference proteome</keyword>
<feature type="compositionally biased region" description="Low complexity" evidence="1">
    <location>
        <begin position="151"/>
        <end position="166"/>
    </location>
</feature>
<proteinExistence type="predicted"/>